<proteinExistence type="predicted"/>
<evidence type="ECO:0000313" key="3">
    <source>
        <dbReference type="EMBL" id="CBF71310.1"/>
    </source>
</evidence>
<dbReference type="OrthoDB" id="5521299at2759"/>
<evidence type="ECO:0000259" key="2">
    <source>
        <dbReference type="Pfam" id="PF20263"/>
    </source>
</evidence>
<dbReference type="EMBL" id="BN001301">
    <property type="protein sequence ID" value="CBF71310.1"/>
    <property type="molecule type" value="Genomic_DNA"/>
</dbReference>
<dbReference type="VEuPathDB" id="FungiDB:AN6716"/>
<dbReference type="Pfam" id="PF20263">
    <property type="entry name" value="LYRM2-like"/>
    <property type="match status" value="1"/>
</dbReference>
<feature type="region of interest" description="Disordered" evidence="1">
    <location>
        <begin position="324"/>
        <end position="351"/>
    </location>
</feature>
<reference evidence="4" key="2">
    <citation type="journal article" date="2009" name="Fungal Genet. Biol.">
        <title>The 2008 update of the Aspergillus nidulans genome annotation: a community effort.</title>
        <authorList>
            <person name="Wortman J.R."/>
            <person name="Gilsenan J.M."/>
            <person name="Joardar V."/>
            <person name="Deegan J."/>
            <person name="Clutterbuck J."/>
            <person name="Andersen M.R."/>
            <person name="Archer D."/>
            <person name="Bencina M."/>
            <person name="Braus G."/>
            <person name="Coutinho P."/>
            <person name="von Dohren H."/>
            <person name="Doonan J."/>
            <person name="Driessen A.J."/>
            <person name="Durek P."/>
            <person name="Espeso E."/>
            <person name="Fekete E."/>
            <person name="Flipphi M."/>
            <person name="Estrada C.G."/>
            <person name="Geysens S."/>
            <person name="Goldman G."/>
            <person name="de Groot P.W."/>
            <person name="Hansen K."/>
            <person name="Harris S.D."/>
            <person name="Heinekamp T."/>
            <person name="Helmstaedt K."/>
            <person name="Henrissat B."/>
            <person name="Hofmann G."/>
            <person name="Homan T."/>
            <person name="Horio T."/>
            <person name="Horiuchi H."/>
            <person name="James S."/>
            <person name="Jones M."/>
            <person name="Karaffa L."/>
            <person name="Karanyi Z."/>
            <person name="Kato M."/>
            <person name="Keller N."/>
            <person name="Kelly D.E."/>
            <person name="Kiel J.A."/>
            <person name="Kim J.M."/>
            <person name="van der Klei I.J."/>
            <person name="Klis F.M."/>
            <person name="Kovalchuk A."/>
            <person name="Krasevec N."/>
            <person name="Kubicek C.P."/>
            <person name="Liu B."/>
            <person name="Maccabe A."/>
            <person name="Meyer V."/>
            <person name="Mirabito P."/>
            <person name="Miskei M."/>
            <person name="Mos M."/>
            <person name="Mullins J."/>
            <person name="Nelson D.R."/>
            <person name="Nielsen J."/>
            <person name="Oakley B.R."/>
            <person name="Osmani S.A."/>
            <person name="Pakula T."/>
            <person name="Paszewski A."/>
            <person name="Paulsen I."/>
            <person name="Pilsyk S."/>
            <person name="Pocsi I."/>
            <person name="Punt P.J."/>
            <person name="Ram A.F."/>
            <person name="Ren Q."/>
            <person name="Robellet X."/>
            <person name="Robson G."/>
            <person name="Seiboth B."/>
            <person name="van Solingen P."/>
            <person name="Specht T."/>
            <person name="Sun J."/>
            <person name="Taheri-Talesh N."/>
            <person name="Takeshita N."/>
            <person name="Ussery D."/>
            <person name="vanKuyk P.A."/>
            <person name="Visser H."/>
            <person name="van de Vondervoort P.J."/>
            <person name="de Vries R.P."/>
            <person name="Walton J."/>
            <person name="Xiang X."/>
            <person name="Xiong Y."/>
            <person name="Zeng A.P."/>
            <person name="Brandt B.W."/>
            <person name="Cornell M.J."/>
            <person name="van den Hondel C.A."/>
            <person name="Visser J."/>
            <person name="Oliver S.G."/>
            <person name="Turner G."/>
        </authorList>
    </citation>
    <scope>GENOME REANNOTATION</scope>
    <source>
        <strain evidence="4">FGSC A4 / ATCC 38163 / CBS 112.46 / NRRL 194 / M139</strain>
    </source>
</reference>
<evidence type="ECO:0000313" key="4">
    <source>
        <dbReference type="Proteomes" id="UP000000560"/>
    </source>
</evidence>
<gene>
    <name evidence="3" type="ORF">ANIA_06716</name>
</gene>
<feature type="domain" description="LYR motif-containing protein Cup1-like N-terminal" evidence="2">
    <location>
        <begin position="17"/>
        <end position="107"/>
    </location>
</feature>
<accession>C8V1V1</accession>
<dbReference type="eggNOG" id="ENOG502S9TZ">
    <property type="taxonomic scope" value="Eukaryota"/>
</dbReference>
<dbReference type="KEGG" id="ani:ANIA_06716"/>
<evidence type="ECO:0000256" key="1">
    <source>
        <dbReference type="SAM" id="MobiDB-lite"/>
    </source>
</evidence>
<dbReference type="AlphaFoldDB" id="C8V1V1"/>
<dbReference type="OMA" id="QWRHLFR"/>
<dbReference type="HOGENOM" id="CLU_037437_1_0_1"/>
<dbReference type="GeneID" id="2870344"/>
<protein>
    <recommendedName>
        <fullName evidence="2">LYR motif-containing protein Cup1-like N-terminal domain-containing protein</fullName>
    </recommendedName>
</protein>
<dbReference type="CDD" id="cd20273">
    <property type="entry name" value="Complex1_LYR_unchar"/>
    <property type="match status" value="1"/>
</dbReference>
<keyword evidence="4" id="KW-1185">Reference proteome</keyword>
<dbReference type="RefSeq" id="XP_050467154.1">
    <property type="nucleotide sequence ID" value="XM_050611041.1"/>
</dbReference>
<feature type="compositionally biased region" description="Basic and acidic residues" evidence="1">
    <location>
        <begin position="335"/>
        <end position="351"/>
    </location>
</feature>
<reference evidence="4" key="1">
    <citation type="journal article" date="2005" name="Nature">
        <title>Sequencing of Aspergillus nidulans and comparative analysis with A. fumigatus and A. oryzae.</title>
        <authorList>
            <person name="Galagan J.E."/>
            <person name="Calvo S.E."/>
            <person name="Cuomo C."/>
            <person name="Ma L.J."/>
            <person name="Wortman J.R."/>
            <person name="Batzoglou S."/>
            <person name="Lee S.I."/>
            <person name="Basturkmen M."/>
            <person name="Spevak C.C."/>
            <person name="Clutterbuck J."/>
            <person name="Kapitonov V."/>
            <person name="Jurka J."/>
            <person name="Scazzocchio C."/>
            <person name="Farman M."/>
            <person name="Butler J."/>
            <person name="Purcell S."/>
            <person name="Harris S."/>
            <person name="Braus G.H."/>
            <person name="Draht O."/>
            <person name="Busch S."/>
            <person name="D'Enfert C."/>
            <person name="Bouchier C."/>
            <person name="Goldman G.H."/>
            <person name="Bell-Pedersen D."/>
            <person name="Griffiths-Jones S."/>
            <person name="Doonan J.H."/>
            <person name="Yu J."/>
            <person name="Vienken K."/>
            <person name="Pain A."/>
            <person name="Freitag M."/>
            <person name="Selker E.U."/>
            <person name="Archer D.B."/>
            <person name="Penalva M.A."/>
            <person name="Oakley B.R."/>
            <person name="Momany M."/>
            <person name="Tanaka T."/>
            <person name="Kumagai T."/>
            <person name="Asai K."/>
            <person name="Machida M."/>
            <person name="Nierman W.C."/>
            <person name="Denning D.W."/>
            <person name="Caddick M."/>
            <person name="Hynes M."/>
            <person name="Paoletti M."/>
            <person name="Fischer R."/>
            <person name="Miller B."/>
            <person name="Dyer P."/>
            <person name="Sachs M.S."/>
            <person name="Osmani S.A."/>
            <person name="Birren B.W."/>
        </authorList>
    </citation>
    <scope>NUCLEOTIDE SEQUENCE [LARGE SCALE GENOMIC DNA]</scope>
    <source>
        <strain evidence="4">FGSC A4 / ATCC 38163 / CBS 112.46 / NRRL 194 / M139</strain>
    </source>
</reference>
<name>C8V1V1_EMENI</name>
<sequence length="351" mass="40153">MAPRILVLHSREEWRNLLRSLLRECSYLPDPIARSACHEQVILRFRRYHVDPKKHDEDIERLKTARREVAKKSLSVLRRANEGFTKPLEKVLKFAYGRSGRRRAELLNKLLQDHGAVNSDDVNALIAAADQFEKKWVAPRVATDLLRSQIDNPYVSQISDRTIPIKGDKPPGDMKNAWGRRMPLKRGAHYRRRWYKMVLDALLPPLPDSQLKVLEGLMSGAIPWSPPKRRSQKHTTSPADASDLDSKGAMIQTVLTDGPPKEGTFAAYKSGRPHNITRRFMFRLWKRISCLVPRHRWDAESKKHIFEWDTASVPPDIAVSAKEDSSLKILGGSDTESKTLHKPKETTKRAS</sequence>
<dbReference type="InParanoid" id="C8V1V1"/>
<organism evidence="3 4">
    <name type="scientific">Emericella nidulans (strain FGSC A4 / ATCC 38163 / CBS 112.46 / NRRL 194 / M139)</name>
    <name type="common">Aspergillus nidulans</name>
    <dbReference type="NCBI Taxonomy" id="227321"/>
    <lineage>
        <taxon>Eukaryota</taxon>
        <taxon>Fungi</taxon>
        <taxon>Dikarya</taxon>
        <taxon>Ascomycota</taxon>
        <taxon>Pezizomycotina</taxon>
        <taxon>Eurotiomycetes</taxon>
        <taxon>Eurotiomycetidae</taxon>
        <taxon>Eurotiales</taxon>
        <taxon>Aspergillaceae</taxon>
        <taxon>Aspergillus</taxon>
        <taxon>Aspergillus subgen. Nidulantes</taxon>
    </lineage>
</organism>
<feature type="region of interest" description="Disordered" evidence="1">
    <location>
        <begin position="224"/>
        <end position="244"/>
    </location>
</feature>
<dbReference type="InterPro" id="IPR046896">
    <property type="entry name" value="Cup1-like_N"/>
</dbReference>
<dbReference type="Proteomes" id="UP000000560">
    <property type="component" value="Chromosome I"/>
</dbReference>